<name>A0ABW9ZCB8_9FLAO</name>
<sequence length="112" mass="13155">MSKIIKSDIKITVELDENRVPEKLFWTAKDGGLAKEQAKAMMLSFWDSNVQETMRIDLWTKDMPVDEMKKFYHQSLVAMADNFQRATGDEKMADTMRDFCDYFAEKMDLIKK</sequence>
<dbReference type="EMBL" id="JAABLM010000006">
    <property type="protein sequence ID" value="NBL64740.1"/>
    <property type="molecule type" value="Genomic_DNA"/>
</dbReference>
<dbReference type="InterPro" id="IPR019854">
    <property type="entry name" value="Motility-assoc_prot_GldC"/>
</dbReference>
<dbReference type="Pfam" id="PF19937">
    <property type="entry name" value="GldC-like"/>
    <property type="match status" value="1"/>
</dbReference>
<protein>
    <submittedName>
        <fullName evidence="1">Gliding motility protein GldC</fullName>
    </submittedName>
</protein>
<accession>A0ABW9ZCB8</accession>
<evidence type="ECO:0000313" key="2">
    <source>
        <dbReference type="Proteomes" id="UP000798602"/>
    </source>
</evidence>
<dbReference type="NCBIfam" id="TIGR03515">
    <property type="entry name" value="GldC"/>
    <property type="match status" value="1"/>
</dbReference>
<comment type="caution">
    <text evidence="1">The sequence shown here is derived from an EMBL/GenBank/DDBJ whole genome shotgun (WGS) entry which is preliminary data.</text>
</comment>
<dbReference type="Proteomes" id="UP000798602">
    <property type="component" value="Unassembled WGS sequence"/>
</dbReference>
<proteinExistence type="predicted"/>
<reference evidence="2" key="1">
    <citation type="submission" date="2020-01" db="EMBL/GenBank/DDBJ databases">
        <title>Sphingomonas sp. strain CSW-10.</title>
        <authorList>
            <person name="Chen W.-M."/>
        </authorList>
    </citation>
    <scope>NUCLEOTIDE SEQUENCE [LARGE SCALE GENOMIC DNA]</scope>
    <source>
        <strain evidence="2">NST-5</strain>
    </source>
</reference>
<evidence type="ECO:0000313" key="1">
    <source>
        <dbReference type="EMBL" id="NBL64740.1"/>
    </source>
</evidence>
<dbReference type="RefSeq" id="WP_166536569.1">
    <property type="nucleotide sequence ID" value="NZ_JAABLM010000006.1"/>
</dbReference>
<gene>
    <name evidence="1" type="primary">gldC</name>
    <name evidence="1" type="ORF">GV828_05940</name>
</gene>
<organism evidence="1 2">
    <name type="scientific">Flavobacterium ichthyis</name>
    <dbReference type="NCBI Taxonomy" id="2698827"/>
    <lineage>
        <taxon>Bacteria</taxon>
        <taxon>Pseudomonadati</taxon>
        <taxon>Bacteroidota</taxon>
        <taxon>Flavobacteriia</taxon>
        <taxon>Flavobacteriales</taxon>
        <taxon>Flavobacteriaceae</taxon>
        <taxon>Flavobacterium</taxon>
    </lineage>
</organism>
<keyword evidence="2" id="KW-1185">Reference proteome</keyword>